<feature type="domain" description="Heterokaryon incompatibility" evidence="1">
    <location>
        <begin position="36"/>
        <end position="144"/>
    </location>
</feature>
<dbReference type="OrthoDB" id="5362512at2759"/>
<dbReference type="Proteomes" id="UP000799291">
    <property type="component" value="Unassembled WGS sequence"/>
</dbReference>
<dbReference type="PANTHER" id="PTHR33112:SF16">
    <property type="entry name" value="HETEROKARYON INCOMPATIBILITY DOMAIN-CONTAINING PROTEIN"/>
    <property type="match status" value="1"/>
</dbReference>
<protein>
    <submittedName>
        <fullName evidence="2">HET-domain-containing protein</fullName>
    </submittedName>
</protein>
<sequence>MSDNNGLLPHRILDLGVDETSPIVLKETVEGEREQYACLSHSWGGHQPLQTTTATLEERKKGIQWKDLPRTFQDAVSFTRRLNLRYIWIDSLCIIQDDGDDWAAESALMADIYRNATITVSAAASKGPHDGLFVSTQPQHQGTKLTPVFVEPPNPLPSFYTHRGWVLQERLLSPRVIHFGTYELVWECMQASNCECDRNFHPAALSNLPLPFTANAWRKVVQDFCGLTLTYAKDAFPAVSGSAKIVKQSLEERGVEAKYIAGMWDCWFVEDCLWSVTAPAVRPDEWRAPTFSWASV</sequence>
<gene>
    <name evidence="2" type="ORF">K458DRAFT_292821</name>
</gene>
<accession>A0A6G1JE37</accession>
<keyword evidence="3" id="KW-1185">Reference proteome</keyword>
<proteinExistence type="predicted"/>
<evidence type="ECO:0000259" key="1">
    <source>
        <dbReference type="Pfam" id="PF06985"/>
    </source>
</evidence>
<evidence type="ECO:0000313" key="2">
    <source>
        <dbReference type="EMBL" id="KAF2688490.1"/>
    </source>
</evidence>
<dbReference type="InterPro" id="IPR010730">
    <property type="entry name" value="HET"/>
</dbReference>
<feature type="non-terminal residue" evidence="2">
    <location>
        <position position="296"/>
    </location>
</feature>
<dbReference type="EMBL" id="MU005573">
    <property type="protein sequence ID" value="KAF2688490.1"/>
    <property type="molecule type" value="Genomic_DNA"/>
</dbReference>
<dbReference type="AlphaFoldDB" id="A0A6G1JE37"/>
<reference evidence="2" key="1">
    <citation type="journal article" date="2020" name="Stud. Mycol.">
        <title>101 Dothideomycetes genomes: a test case for predicting lifestyles and emergence of pathogens.</title>
        <authorList>
            <person name="Haridas S."/>
            <person name="Albert R."/>
            <person name="Binder M."/>
            <person name="Bloem J."/>
            <person name="Labutti K."/>
            <person name="Salamov A."/>
            <person name="Andreopoulos B."/>
            <person name="Baker S."/>
            <person name="Barry K."/>
            <person name="Bills G."/>
            <person name="Bluhm B."/>
            <person name="Cannon C."/>
            <person name="Castanera R."/>
            <person name="Culley D."/>
            <person name="Daum C."/>
            <person name="Ezra D."/>
            <person name="Gonzalez J."/>
            <person name="Henrissat B."/>
            <person name="Kuo A."/>
            <person name="Liang C."/>
            <person name="Lipzen A."/>
            <person name="Lutzoni F."/>
            <person name="Magnuson J."/>
            <person name="Mondo S."/>
            <person name="Nolan M."/>
            <person name="Ohm R."/>
            <person name="Pangilinan J."/>
            <person name="Park H.-J."/>
            <person name="Ramirez L."/>
            <person name="Alfaro M."/>
            <person name="Sun H."/>
            <person name="Tritt A."/>
            <person name="Yoshinaga Y."/>
            <person name="Zwiers L.-H."/>
            <person name="Turgeon B."/>
            <person name="Goodwin S."/>
            <person name="Spatafora J."/>
            <person name="Crous P."/>
            <person name="Grigoriev I."/>
        </authorList>
    </citation>
    <scope>NUCLEOTIDE SEQUENCE</scope>
    <source>
        <strain evidence="2">CBS 122367</strain>
    </source>
</reference>
<dbReference type="Pfam" id="PF06985">
    <property type="entry name" value="HET"/>
    <property type="match status" value="1"/>
</dbReference>
<name>A0A6G1JE37_9PLEO</name>
<dbReference type="PANTHER" id="PTHR33112">
    <property type="entry name" value="DOMAIN PROTEIN, PUTATIVE-RELATED"/>
    <property type="match status" value="1"/>
</dbReference>
<evidence type="ECO:0000313" key="3">
    <source>
        <dbReference type="Proteomes" id="UP000799291"/>
    </source>
</evidence>
<organism evidence="2 3">
    <name type="scientific">Lentithecium fluviatile CBS 122367</name>
    <dbReference type="NCBI Taxonomy" id="1168545"/>
    <lineage>
        <taxon>Eukaryota</taxon>
        <taxon>Fungi</taxon>
        <taxon>Dikarya</taxon>
        <taxon>Ascomycota</taxon>
        <taxon>Pezizomycotina</taxon>
        <taxon>Dothideomycetes</taxon>
        <taxon>Pleosporomycetidae</taxon>
        <taxon>Pleosporales</taxon>
        <taxon>Massarineae</taxon>
        <taxon>Lentitheciaceae</taxon>
        <taxon>Lentithecium</taxon>
    </lineage>
</organism>